<evidence type="ECO:0000313" key="5">
    <source>
        <dbReference type="Proteomes" id="UP000245680"/>
    </source>
</evidence>
<sequence>MQRGLSPIRKDRKRNPEITRAAILQAALEEFSDVGLSGARVDKIAERAGVSKPMIYDYFGDKNAVYAAALREAYIQIRRGETALDLDTRAPDDAIRALVSFTMNHFWRNPWFINMLNTENLLGGDTVRSLDDASEIQSVLLDRVQEILERGRRSGIFRSDIGAVDLYILIASVCWFPISNMHTLRVVFRAPIDEAWLKAHTERAARMILAHLKEA</sequence>
<dbReference type="InterPro" id="IPR041474">
    <property type="entry name" value="NicS_C"/>
</dbReference>
<dbReference type="PANTHER" id="PTHR30328">
    <property type="entry name" value="TRANSCRIPTIONAL REPRESSOR"/>
    <property type="match status" value="1"/>
</dbReference>
<dbReference type="EMBL" id="QGKU01000008">
    <property type="protein sequence ID" value="PWR04249.1"/>
    <property type="molecule type" value="Genomic_DNA"/>
</dbReference>
<dbReference type="GO" id="GO:0003677">
    <property type="term" value="F:DNA binding"/>
    <property type="evidence" value="ECO:0007669"/>
    <property type="project" value="UniProtKB-UniRule"/>
</dbReference>
<dbReference type="RefSeq" id="WP_109810150.1">
    <property type="nucleotide sequence ID" value="NZ_QGKU01000008.1"/>
</dbReference>
<keyword evidence="1 2" id="KW-0238">DNA-binding</keyword>
<organism evidence="4 5">
    <name type="scientific">Meridianimarinicoccus roseus</name>
    <dbReference type="NCBI Taxonomy" id="2072018"/>
    <lineage>
        <taxon>Bacteria</taxon>
        <taxon>Pseudomonadati</taxon>
        <taxon>Pseudomonadota</taxon>
        <taxon>Alphaproteobacteria</taxon>
        <taxon>Rhodobacterales</taxon>
        <taxon>Paracoccaceae</taxon>
        <taxon>Meridianimarinicoccus</taxon>
    </lineage>
</organism>
<accession>A0A2V2LPV0</accession>
<dbReference type="InterPro" id="IPR001647">
    <property type="entry name" value="HTH_TetR"/>
</dbReference>
<dbReference type="AlphaFoldDB" id="A0A2V2LPV0"/>
<feature type="domain" description="HTH tetR-type" evidence="3">
    <location>
        <begin position="17"/>
        <end position="77"/>
    </location>
</feature>
<dbReference type="InterPro" id="IPR009057">
    <property type="entry name" value="Homeodomain-like_sf"/>
</dbReference>
<comment type="caution">
    <text evidence="4">The sequence shown here is derived from an EMBL/GenBank/DDBJ whole genome shotgun (WGS) entry which is preliminary data.</text>
</comment>
<keyword evidence="5" id="KW-1185">Reference proteome</keyword>
<evidence type="ECO:0000259" key="3">
    <source>
        <dbReference type="PROSITE" id="PS50977"/>
    </source>
</evidence>
<feature type="DNA-binding region" description="H-T-H motif" evidence="2">
    <location>
        <begin position="40"/>
        <end position="59"/>
    </location>
</feature>
<dbReference type="PRINTS" id="PR00455">
    <property type="entry name" value="HTHTETR"/>
</dbReference>
<dbReference type="Gene3D" id="1.10.357.10">
    <property type="entry name" value="Tetracycline Repressor, domain 2"/>
    <property type="match status" value="1"/>
</dbReference>
<dbReference type="InterPro" id="IPR036271">
    <property type="entry name" value="Tet_transcr_reg_TetR-rel_C_sf"/>
</dbReference>
<gene>
    <name evidence="4" type="ORF">DKT77_02385</name>
</gene>
<evidence type="ECO:0000313" key="4">
    <source>
        <dbReference type="EMBL" id="PWR04249.1"/>
    </source>
</evidence>
<name>A0A2V2LPV0_9RHOB</name>
<dbReference type="Pfam" id="PF00440">
    <property type="entry name" value="TetR_N"/>
    <property type="match status" value="1"/>
</dbReference>
<reference evidence="4 5" key="1">
    <citation type="submission" date="2018-05" db="EMBL/GenBank/DDBJ databases">
        <title>Rhodobacteraceae gen. nov., sp. nov. isolated from sea water.</title>
        <authorList>
            <person name="Ren Y."/>
        </authorList>
    </citation>
    <scope>NUCLEOTIDE SEQUENCE [LARGE SCALE GENOMIC DNA]</scope>
    <source>
        <strain evidence="4 5">TG-679</strain>
    </source>
</reference>
<dbReference type="PROSITE" id="PS50977">
    <property type="entry name" value="HTH_TETR_2"/>
    <property type="match status" value="1"/>
</dbReference>
<protein>
    <submittedName>
        <fullName evidence="4">TetR/AcrR family transcriptional regulator</fullName>
    </submittedName>
</protein>
<dbReference type="PANTHER" id="PTHR30328:SF54">
    <property type="entry name" value="HTH-TYPE TRANSCRIPTIONAL REPRESSOR SCO4008"/>
    <property type="match status" value="1"/>
</dbReference>
<dbReference type="SUPFAM" id="SSF48498">
    <property type="entry name" value="Tetracyclin repressor-like, C-terminal domain"/>
    <property type="match status" value="1"/>
</dbReference>
<dbReference type="Proteomes" id="UP000245680">
    <property type="component" value="Unassembled WGS sequence"/>
</dbReference>
<dbReference type="InterPro" id="IPR050109">
    <property type="entry name" value="HTH-type_TetR-like_transc_reg"/>
</dbReference>
<dbReference type="OrthoDB" id="2356263at2"/>
<dbReference type="SUPFAM" id="SSF46689">
    <property type="entry name" value="Homeodomain-like"/>
    <property type="match status" value="1"/>
</dbReference>
<evidence type="ECO:0000256" key="1">
    <source>
        <dbReference type="ARBA" id="ARBA00023125"/>
    </source>
</evidence>
<dbReference type="Pfam" id="PF17938">
    <property type="entry name" value="TetR_C_29"/>
    <property type="match status" value="1"/>
</dbReference>
<evidence type="ECO:0000256" key="2">
    <source>
        <dbReference type="PROSITE-ProRule" id="PRU00335"/>
    </source>
</evidence>
<proteinExistence type="predicted"/>